<feature type="transmembrane region" description="Helical" evidence="1">
    <location>
        <begin position="49"/>
        <end position="68"/>
    </location>
</feature>
<evidence type="ECO:0000256" key="1">
    <source>
        <dbReference type="SAM" id="Phobius"/>
    </source>
</evidence>
<gene>
    <name evidence="2" type="ORF">ACFO5R_13585</name>
</gene>
<accession>A0ABD5PSQ2</accession>
<sequence length="461" mass="46272">MLAVPAAHLLSTLLAVLLLLASVLPAALSTALAPLGAPLIAPTLSLRFGPSLALLAAFAACFPAVLEVRFADRVSVEARSLLAAATFCPPITAATSTLVATAASIAASLLFLSPLALVHFVIVLAPIAAVPTTTSLVTAIHPLSTLSTALATLAPLVAGPLLSAALPVSLPTIVLFVPFRSATALFVLLSSAVLLTAPLSPAVWLTAPLSPAVWLTAPLSPAAVLFTAILAPSLGTVLLPAGSFDFVRTLLVPFAARLSAVLERSFFDRVGFEPLVFLGSVLLLTVVSTAAAVALAWRFTLAAALGLVLPSPAGIPLLAALVAFLATPLTSVAVALRPGALAPAGFAVGRVRRPSVFGLVLSPPIAASPFLALAAAEQSVEPAAIVPASIPAAIVPASIPAAIVAAIPIALVLSVGSSVPPSPVVVVSVVHDWCRVASRPDAALMAVATFVLQAVIRLSGE</sequence>
<dbReference type="EMBL" id="JBHSFA010000007">
    <property type="protein sequence ID" value="MFC4542954.1"/>
    <property type="molecule type" value="Genomic_DNA"/>
</dbReference>
<dbReference type="RefSeq" id="WP_250140360.1">
    <property type="nucleotide sequence ID" value="NZ_JALIQP010000002.1"/>
</dbReference>
<dbReference type="Proteomes" id="UP001595898">
    <property type="component" value="Unassembled WGS sequence"/>
</dbReference>
<evidence type="ECO:0000313" key="2">
    <source>
        <dbReference type="EMBL" id="MFC4542954.1"/>
    </source>
</evidence>
<feature type="transmembrane region" description="Helical" evidence="1">
    <location>
        <begin position="183"/>
        <end position="205"/>
    </location>
</feature>
<feature type="transmembrane region" description="Helical" evidence="1">
    <location>
        <begin position="317"/>
        <end position="336"/>
    </location>
</feature>
<feature type="transmembrane region" description="Helical" evidence="1">
    <location>
        <begin position="275"/>
        <end position="297"/>
    </location>
</feature>
<feature type="transmembrane region" description="Helical" evidence="1">
    <location>
        <begin position="356"/>
        <end position="376"/>
    </location>
</feature>
<keyword evidence="1" id="KW-0812">Transmembrane</keyword>
<comment type="caution">
    <text evidence="2">The sequence shown here is derived from an EMBL/GenBank/DDBJ whole genome shotgun (WGS) entry which is preliminary data.</text>
</comment>
<feature type="transmembrane region" description="Helical" evidence="1">
    <location>
        <begin position="80"/>
        <end position="111"/>
    </location>
</feature>
<keyword evidence="3" id="KW-1185">Reference proteome</keyword>
<keyword evidence="1" id="KW-1133">Transmembrane helix</keyword>
<reference evidence="2 3" key="1">
    <citation type="journal article" date="2019" name="Int. J. Syst. Evol. Microbiol.">
        <title>The Global Catalogue of Microorganisms (GCM) 10K type strain sequencing project: providing services to taxonomists for standard genome sequencing and annotation.</title>
        <authorList>
            <consortium name="The Broad Institute Genomics Platform"/>
            <consortium name="The Broad Institute Genome Sequencing Center for Infectious Disease"/>
            <person name="Wu L."/>
            <person name="Ma J."/>
        </authorList>
    </citation>
    <scope>NUCLEOTIDE SEQUENCE [LARGE SCALE GENOMIC DNA]</scope>
    <source>
        <strain evidence="2 3">WLHS5</strain>
    </source>
</reference>
<feature type="transmembrane region" description="Helical" evidence="1">
    <location>
        <begin position="388"/>
        <end position="413"/>
    </location>
</feature>
<protein>
    <submittedName>
        <fullName evidence="2">Uncharacterized protein</fullName>
    </submittedName>
</protein>
<proteinExistence type="predicted"/>
<name>A0ABD5PSQ2_9EURY</name>
<feature type="transmembrane region" description="Helical" evidence="1">
    <location>
        <begin position="117"/>
        <end position="140"/>
    </location>
</feature>
<feature type="transmembrane region" description="Helical" evidence="1">
    <location>
        <begin position="212"/>
        <end position="234"/>
    </location>
</feature>
<keyword evidence="1" id="KW-0472">Membrane</keyword>
<feature type="transmembrane region" description="Helical" evidence="1">
    <location>
        <begin position="152"/>
        <end position="177"/>
    </location>
</feature>
<dbReference type="AlphaFoldDB" id="A0ABD5PSQ2"/>
<organism evidence="2 3">
    <name type="scientific">Halosolutus amylolyticus</name>
    <dbReference type="NCBI Taxonomy" id="2932267"/>
    <lineage>
        <taxon>Archaea</taxon>
        <taxon>Methanobacteriati</taxon>
        <taxon>Methanobacteriota</taxon>
        <taxon>Stenosarchaea group</taxon>
        <taxon>Halobacteria</taxon>
        <taxon>Halobacteriales</taxon>
        <taxon>Natrialbaceae</taxon>
        <taxon>Halosolutus</taxon>
    </lineage>
</organism>
<evidence type="ECO:0000313" key="3">
    <source>
        <dbReference type="Proteomes" id="UP001595898"/>
    </source>
</evidence>